<keyword evidence="4" id="KW-1133">Transmembrane helix</keyword>
<dbReference type="Proteomes" id="UP001500320">
    <property type="component" value="Unassembled WGS sequence"/>
</dbReference>
<proteinExistence type="inferred from homology"/>
<evidence type="ECO:0000256" key="4">
    <source>
        <dbReference type="SAM" id="Phobius"/>
    </source>
</evidence>
<dbReference type="Pfam" id="PF13641">
    <property type="entry name" value="Glyco_tranf_2_3"/>
    <property type="match status" value="1"/>
</dbReference>
<reference evidence="5" key="1">
    <citation type="journal article" date="2014" name="Int. J. Syst. Evol. Microbiol.">
        <title>Complete genome of a new Firmicutes species belonging to the dominant human colonic microbiota ('Ruminococcus bicirculans') reveals two chromosomes and a selective capacity to utilize plant glucans.</title>
        <authorList>
            <consortium name="NISC Comparative Sequencing Program"/>
            <person name="Wegmann U."/>
            <person name="Louis P."/>
            <person name="Goesmann A."/>
            <person name="Henrissat B."/>
            <person name="Duncan S.H."/>
            <person name="Flint H.J."/>
        </authorList>
    </citation>
    <scope>NUCLEOTIDE SEQUENCE</scope>
    <source>
        <strain evidence="5">JCM 9373</strain>
    </source>
</reference>
<feature type="transmembrane region" description="Helical" evidence="4">
    <location>
        <begin position="6"/>
        <end position="28"/>
    </location>
</feature>
<dbReference type="RefSeq" id="WP_344862780.1">
    <property type="nucleotide sequence ID" value="NZ_BAAAUT010000039.1"/>
</dbReference>
<feature type="transmembrane region" description="Helical" evidence="4">
    <location>
        <begin position="311"/>
        <end position="333"/>
    </location>
</feature>
<feature type="transmembrane region" description="Helical" evidence="4">
    <location>
        <begin position="345"/>
        <end position="366"/>
    </location>
</feature>
<comment type="caution">
    <text evidence="5">The sequence shown here is derived from an EMBL/GenBank/DDBJ whole genome shotgun (WGS) entry which is preliminary data.</text>
</comment>
<dbReference type="Gene3D" id="3.90.550.10">
    <property type="entry name" value="Spore Coat Polysaccharide Biosynthesis Protein SpsA, Chain A"/>
    <property type="match status" value="1"/>
</dbReference>
<keyword evidence="7" id="KW-1185">Reference proteome</keyword>
<evidence type="ECO:0000256" key="1">
    <source>
        <dbReference type="ARBA" id="ARBA00006739"/>
    </source>
</evidence>
<dbReference type="PANTHER" id="PTHR43630">
    <property type="entry name" value="POLY-BETA-1,6-N-ACETYL-D-GLUCOSAMINE SYNTHASE"/>
    <property type="match status" value="1"/>
</dbReference>
<keyword evidence="2" id="KW-0328">Glycosyltransferase</keyword>
<evidence type="ECO:0000256" key="2">
    <source>
        <dbReference type="ARBA" id="ARBA00022676"/>
    </source>
</evidence>
<sequence>MTAASVLLWLSSAVIVLGLGYTGVMFLLSRGVRRPAAPAAPAPFFVFLMACLDEEKVLAASLQRLRALPGDLAVLVVDDASSDATPDIVRAAAAEDERIWLLRRTLPEARRGKGAALNAGLAHLLGSGLLAGRDPDQVVVCVLDADGRLDTDALAEVTPYFADPATGAVQIGVRMYNRHAGLLARLQDMEFVVYTDVFQNGRRHLDSVGLGGNGQFMRLSALTALGADPWSDCLTEDLDLGVRMLATGRRNRFCPTTAVHQQAVLSPRRLVRQRSRWFQGHLQAGRLLPLVVRRAPAKAAPDLVYHLLSPWFLLLTSLLPPAFLASGLALVLASVRAGGSVVSPAVFAVWYALSFGVGLVYGYVYWRRDRELGLLRCLLLGHAFVLYGYQWFAAGWWAVGRAASGRQTWLKTART</sequence>
<comment type="similarity">
    <text evidence="1">Belongs to the glycosyltransferase 2 family.</text>
</comment>
<name>A0ABP6NJ12_9ACTN</name>
<evidence type="ECO:0000313" key="7">
    <source>
        <dbReference type="Proteomes" id="UP001500320"/>
    </source>
</evidence>
<keyword evidence="3" id="KW-0808">Transferase</keyword>
<dbReference type="InterPro" id="IPR029044">
    <property type="entry name" value="Nucleotide-diphossugar_trans"/>
</dbReference>
<gene>
    <name evidence="5" type="ORF">GCM10010466_45700</name>
    <name evidence="6" type="ORF">GCM10010466_46400</name>
</gene>
<accession>A0ABP6NJ12</accession>
<protein>
    <submittedName>
        <fullName evidence="5">Glycosyltransferase family 2 protein</fullName>
    </submittedName>
</protein>
<reference evidence="5" key="3">
    <citation type="submission" date="2023-12" db="EMBL/GenBank/DDBJ databases">
        <authorList>
            <person name="Sun Q."/>
            <person name="Inoue M."/>
        </authorList>
    </citation>
    <scope>NUCLEOTIDE SEQUENCE</scope>
    <source>
        <strain evidence="5">JCM 9373</strain>
    </source>
</reference>
<dbReference type="EMBL" id="BAAAUT010000039">
    <property type="protein sequence ID" value="GAA3150019.1"/>
    <property type="molecule type" value="Genomic_DNA"/>
</dbReference>
<dbReference type="EMBL" id="BAAAUT010000039">
    <property type="protein sequence ID" value="GAA3149628.1"/>
    <property type="molecule type" value="Genomic_DNA"/>
</dbReference>
<evidence type="ECO:0000313" key="6">
    <source>
        <dbReference type="EMBL" id="GAA3150019.1"/>
    </source>
</evidence>
<keyword evidence="4" id="KW-0812">Transmembrane</keyword>
<evidence type="ECO:0000313" key="5">
    <source>
        <dbReference type="EMBL" id="GAA3149628.1"/>
    </source>
</evidence>
<organism evidence="5 7">
    <name type="scientific">Planomonospora alba</name>
    <dbReference type="NCBI Taxonomy" id="161354"/>
    <lineage>
        <taxon>Bacteria</taxon>
        <taxon>Bacillati</taxon>
        <taxon>Actinomycetota</taxon>
        <taxon>Actinomycetes</taxon>
        <taxon>Streptosporangiales</taxon>
        <taxon>Streptosporangiaceae</taxon>
        <taxon>Planomonospora</taxon>
    </lineage>
</organism>
<evidence type="ECO:0000256" key="3">
    <source>
        <dbReference type="ARBA" id="ARBA00022679"/>
    </source>
</evidence>
<feature type="transmembrane region" description="Helical" evidence="4">
    <location>
        <begin position="378"/>
        <end position="399"/>
    </location>
</feature>
<dbReference type="SUPFAM" id="SSF53448">
    <property type="entry name" value="Nucleotide-diphospho-sugar transferases"/>
    <property type="match status" value="1"/>
</dbReference>
<dbReference type="PANTHER" id="PTHR43630:SF1">
    <property type="entry name" value="POLY-BETA-1,6-N-ACETYL-D-GLUCOSAMINE SYNTHASE"/>
    <property type="match status" value="1"/>
</dbReference>
<keyword evidence="4" id="KW-0472">Membrane</keyword>
<reference evidence="7" key="2">
    <citation type="journal article" date="2019" name="Int. J. Syst. Evol. Microbiol.">
        <title>The Global Catalogue of Microorganisms (GCM) 10K type strain sequencing project: providing services to taxonomists for standard genome sequencing and annotation.</title>
        <authorList>
            <consortium name="The Broad Institute Genomics Platform"/>
            <consortium name="The Broad Institute Genome Sequencing Center for Infectious Disease"/>
            <person name="Wu L."/>
            <person name="Ma J."/>
        </authorList>
    </citation>
    <scope>NUCLEOTIDE SEQUENCE [LARGE SCALE GENOMIC DNA]</scope>
    <source>
        <strain evidence="7">JCM 9373</strain>
    </source>
</reference>